<name>A0ABV4HQX4_9GAMM</name>
<dbReference type="RefSeq" id="WP_370564118.1">
    <property type="nucleotide sequence ID" value="NZ_JBFWIB010000006.1"/>
</dbReference>
<evidence type="ECO:0000313" key="2">
    <source>
        <dbReference type="EMBL" id="MEZ0474122.1"/>
    </source>
</evidence>
<gene>
    <name evidence="2" type="ORF">AB6713_05760</name>
</gene>
<evidence type="ECO:0000256" key="1">
    <source>
        <dbReference type="SAM" id="SignalP"/>
    </source>
</evidence>
<protein>
    <recommendedName>
        <fullName evidence="4">Adhesin</fullName>
    </recommendedName>
</protein>
<evidence type="ECO:0008006" key="4">
    <source>
        <dbReference type="Google" id="ProtNLM"/>
    </source>
</evidence>
<dbReference type="EMBL" id="JBFWIC010000005">
    <property type="protein sequence ID" value="MEZ0474122.1"/>
    <property type="molecule type" value="Genomic_DNA"/>
</dbReference>
<feature type="signal peptide" evidence="1">
    <location>
        <begin position="1"/>
        <end position="20"/>
    </location>
</feature>
<sequence>MAPLRFVLLLALLPLAGAQAQESDDYAAMLGWLAETRVDERAFNGASGAIAVNLSAGDLNQQANLRAFASGDTAQAAVAARQARSSDRFDMPTQATAVIGGQAFADASGLVSINQASGSGNAELNAIAVTLAQQGIREASDEQLSSPAFASAGLQQPTGQGGAETADRKVAVEASALRGFEGVLQLNQIAGSGNATDNQLVLSVQTVP</sequence>
<keyword evidence="1" id="KW-0732">Signal</keyword>
<comment type="caution">
    <text evidence="2">The sequence shown here is derived from an EMBL/GenBank/DDBJ whole genome shotgun (WGS) entry which is preliminary data.</text>
</comment>
<organism evidence="2 3">
    <name type="scientific">Luteimonas salinilitoris</name>
    <dbReference type="NCBI Taxonomy" id="3237697"/>
    <lineage>
        <taxon>Bacteria</taxon>
        <taxon>Pseudomonadati</taxon>
        <taxon>Pseudomonadota</taxon>
        <taxon>Gammaproteobacteria</taxon>
        <taxon>Lysobacterales</taxon>
        <taxon>Lysobacteraceae</taxon>
        <taxon>Luteimonas</taxon>
    </lineage>
</organism>
<dbReference type="Proteomes" id="UP001566331">
    <property type="component" value="Unassembled WGS sequence"/>
</dbReference>
<reference evidence="2 3" key="1">
    <citation type="submission" date="2024-07" db="EMBL/GenBank/DDBJ databases">
        <title>Luteimonas salilacus sp. nov., isolated from the shore soil of Salt Lake in Tibet of China.</title>
        <authorList>
            <person name="Zhang X."/>
            <person name="Li A."/>
        </authorList>
    </citation>
    <scope>NUCLEOTIDE SEQUENCE [LARGE SCALE GENOMIC DNA]</scope>
    <source>
        <strain evidence="2 3">B3-2-R+30</strain>
    </source>
</reference>
<feature type="chain" id="PRO_5046239988" description="Adhesin" evidence="1">
    <location>
        <begin position="21"/>
        <end position="208"/>
    </location>
</feature>
<evidence type="ECO:0000313" key="3">
    <source>
        <dbReference type="Proteomes" id="UP001566331"/>
    </source>
</evidence>
<keyword evidence="3" id="KW-1185">Reference proteome</keyword>
<accession>A0ABV4HQX4</accession>
<proteinExistence type="predicted"/>